<dbReference type="PRINTS" id="PR00038">
    <property type="entry name" value="HTHLUXR"/>
</dbReference>
<evidence type="ECO:0000313" key="7">
    <source>
        <dbReference type="Proteomes" id="UP001629156"/>
    </source>
</evidence>
<organism evidence="6 7">
    <name type="scientific">Flavobacterium rhizosphaerae</name>
    <dbReference type="NCBI Taxonomy" id="3163298"/>
    <lineage>
        <taxon>Bacteria</taxon>
        <taxon>Pseudomonadati</taxon>
        <taxon>Bacteroidota</taxon>
        <taxon>Flavobacteriia</taxon>
        <taxon>Flavobacteriales</taxon>
        <taxon>Flavobacteriaceae</taxon>
        <taxon>Flavobacterium</taxon>
    </lineage>
</organism>
<sequence length="158" mass="18046">MSLVSTLKKYKEVLLYGASLAILLLLLRWFEFRFVVLNNSLDMYIGLTALLFMGLGIWLSQKLAKPKKEIIVIERKVPMPPQKEFVCNEAESERLGLSKRELEVLQLMSEGMSNAEIAESLFVSLNTVKTHSSKIFGKLEVKRRTQAVEMAKRLMLIP</sequence>
<evidence type="ECO:0000313" key="6">
    <source>
        <dbReference type="EMBL" id="MFL9842935.1"/>
    </source>
</evidence>
<keyword evidence="1" id="KW-0805">Transcription regulation</keyword>
<dbReference type="PROSITE" id="PS50043">
    <property type="entry name" value="HTH_LUXR_2"/>
    <property type="match status" value="1"/>
</dbReference>
<dbReference type="EMBL" id="JBELPZ010000001">
    <property type="protein sequence ID" value="MFL9842935.1"/>
    <property type="molecule type" value="Genomic_DNA"/>
</dbReference>
<dbReference type="PANTHER" id="PTHR44688:SF16">
    <property type="entry name" value="DNA-BINDING TRANSCRIPTIONAL ACTIVATOR DEVR_DOSR"/>
    <property type="match status" value="1"/>
</dbReference>
<evidence type="ECO:0000259" key="5">
    <source>
        <dbReference type="PROSITE" id="PS50043"/>
    </source>
</evidence>
<dbReference type="PANTHER" id="PTHR44688">
    <property type="entry name" value="DNA-BINDING TRANSCRIPTIONAL ACTIVATOR DEVR_DOSR"/>
    <property type="match status" value="1"/>
</dbReference>
<dbReference type="InterPro" id="IPR016032">
    <property type="entry name" value="Sig_transdc_resp-reg_C-effctor"/>
</dbReference>
<evidence type="ECO:0000256" key="2">
    <source>
        <dbReference type="ARBA" id="ARBA00023125"/>
    </source>
</evidence>
<dbReference type="Proteomes" id="UP001629156">
    <property type="component" value="Unassembled WGS sequence"/>
</dbReference>
<evidence type="ECO:0000256" key="1">
    <source>
        <dbReference type="ARBA" id="ARBA00023015"/>
    </source>
</evidence>
<keyword evidence="3" id="KW-0804">Transcription</keyword>
<keyword evidence="4" id="KW-0472">Membrane</keyword>
<evidence type="ECO:0000256" key="4">
    <source>
        <dbReference type="SAM" id="Phobius"/>
    </source>
</evidence>
<reference evidence="6 7" key="1">
    <citation type="submission" date="2024-06" db="EMBL/GenBank/DDBJ databases">
        <authorList>
            <person name="Kaempfer P."/>
            <person name="Viver T."/>
        </authorList>
    </citation>
    <scope>NUCLEOTIDE SEQUENCE [LARGE SCALE GENOMIC DNA]</scope>
    <source>
        <strain evidence="6 7">ST-119</strain>
    </source>
</reference>
<keyword evidence="7" id="KW-1185">Reference proteome</keyword>
<keyword evidence="2" id="KW-0238">DNA-binding</keyword>
<feature type="transmembrane region" description="Helical" evidence="4">
    <location>
        <begin position="42"/>
        <end position="59"/>
    </location>
</feature>
<dbReference type="Gene3D" id="1.10.10.10">
    <property type="entry name" value="Winged helix-like DNA-binding domain superfamily/Winged helix DNA-binding domain"/>
    <property type="match status" value="1"/>
</dbReference>
<dbReference type="Pfam" id="PF00196">
    <property type="entry name" value="GerE"/>
    <property type="match status" value="1"/>
</dbReference>
<protein>
    <submittedName>
        <fullName evidence="6">LuxR C-terminal-related transcriptional regulator</fullName>
    </submittedName>
</protein>
<dbReference type="RefSeq" id="WP_408083163.1">
    <property type="nucleotide sequence ID" value="NZ_JBELPZ010000001.1"/>
</dbReference>
<dbReference type="InterPro" id="IPR036388">
    <property type="entry name" value="WH-like_DNA-bd_sf"/>
</dbReference>
<name>A0ABW8YSK2_9FLAO</name>
<dbReference type="CDD" id="cd06170">
    <property type="entry name" value="LuxR_C_like"/>
    <property type="match status" value="1"/>
</dbReference>
<gene>
    <name evidence="6" type="ORF">ABS766_00755</name>
</gene>
<dbReference type="SUPFAM" id="SSF46894">
    <property type="entry name" value="C-terminal effector domain of the bipartite response regulators"/>
    <property type="match status" value="1"/>
</dbReference>
<comment type="caution">
    <text evidence="6">The sequence shown here is derived from an EMBL/GenBank/DDBJ whole genome shotgun (WGS) entry which is preliminary data.</text>
</comment>
<dbReference type="InterPro" id="IPR000792">
    <property type="entry name" value="Tscrpt_reg_LuxR_C"/>
</dbReference>
<dbReference type="SMART" id="SM00421">
    <property type="entry name" value="HTH_LUXR"/>
    <property type="match status" value="1"/>
</dbReference>
<keyword evidence="4" id="KW-0812">Transmembrane</keyword>
<accession>A0ABW8YSK2</accession>
<evidence type="ECO:0000256" key="3">
    <source>
        <dbReference type="ARBA" id="ARBA00023163"/>
    </source>
</evidence>
<feature type="domain" description="HTH luxR-type" evidence="5">
    <location>
        <begin position="90"/>
        <end position="155"/>
    </location>
</feature>
<keyword evidence="4" id="KW-1133">Transmembrane helix</keyword>
<proteinExistence type="predicted"/>
<feature type="transmembrane region" description="Helical" evidence="4">
    <location>
        <begin position="12"/>
        <end position="30"/>
    </location>
</feature>